<dbReference type="Gene3D" id="3.60.15.10">
    <property type="entry name" value="Ribonuclease Z/Hydroxyacylglutathione hydrolase-like"/>
    <property type="match status" value="1"/>
</dbReference>
<dbReference type="InterPro" id="IPR001279">
    <property type="entry name" value="Metallo-B-lactamas"/>
</dbReference>
<dbReference type="CDD" id="cd06262">
    <property type="entry name" value="metallo-hydrolase-like_MBL-fold"/>
    <property type="match status" value="1"/>
</dbReference>
<gene>
    <name evidence="2" type="ORF">DSL64_06720</name>
</gene>
<protein>
    <recommendedName>
        <fullName evidence="1">Metallo-beta-lactamase domain-containing protein</fullName>
    </recommendedName>
</protein>
<dbReference type="Proteomes" id="UP000256373">
    <property type="component" value="Unassembled WGS sequence"/>
</dbReference>
<dbReference type="InterPro" id="IPR036866">
    <property type="entry name" value="RibonucZ/Hydroxyglut_hydro"/>
</dbReference>
<proteinExistence type="predicted"/>
<dbReference type="OrthoDB" id="9802248at2"/>
<dbReference type="SMART" id="SM00849">
    <property type="entry name" value="Lactamase_B"/>
    <property type="match status" value="1"/>
</dbReference>
<dbReference type="RefSeq" id="WP_115829888.1">
    <property type="nucleotide sequence ID" value="NZ_QNUL01000003.1"/>
</dbReference>
<sequence length="237" mass="26214">MQLLKNLYQVGGDLHGITFDQPGALWNDANCYALKTDAGVILFDCGCGDTLDQIFENMAYWGMPSSDIICCILTHAHLDHAGGAAQLQKTGVPVLASIETADAILTGDERCCGFLYHKTFTPLQADQVVADMEFFQIGDLTIQALYVPGHSMGCTAYKFIWDHKNVLVCGDLIGTLLSGDFGWSGSIDFDKRIYTESLKKIARIDTDIMLPGHGTAYFHKPRRRVEEVLNAALMQWR</sequence>
<organism evidence="2 3">
    <name type="scientific">Dyadobacter luteus</name>
    <dbReference type="NCBI Taxonomy" id="2259619"/>
    <lineage>
        <taxon>Bacteria</taxon>
        <taxon>Pseudomonadati</taxon>
        <taxon>Bacteroidota</taxon>
        <taxon>Cytophagia</taxon>
        <taxon>Cytophagales</taxon>
        <taxon>Spirosomataceae</taxon>
        <taxon>Dyadobacter</taxon>
    </lineage>
</organism>
<evidence type="ECO:0000313" key="3">
    <source>
        <dbReference type="Proteomes" id="UP000256373"/>
    </source>
</evidence>
<reference evidence="2 3" key="1">
    <citation type="submission" date="2018-07" db="EMBL/GenBank/DDBJ databases">
        <title>Dyadobacter roseus sp. nov., isolated from rose rhizosphere soil.</title>
        <authorList>
            <person name="Chen L."/>
        </authorList>
    </citation>
    <scope>NUCLEOTIDE SEQUENCE [LARGE SCALE GENOMIC DNA]</scope>
    <source>
        <strain evidence="2 3">RS19</strain>
    </source>
</reference>
<evidence type="ECO:0000259" key="1">
    <source>
        <dbReference type="SMART" id="SM00849"/>
    </source>
</evidence>
<dbReference type="EMBL" id="QNUL01000003">
    <property type="protein sequence ID" value="REA63300.1"/>
    <property type="molecule type" value="Genomic_DNA"/>
</dbReference>
<name>A0A3D8YG64_9BACT</name>
<dbReference type="PANTHER" id="PTHR42951">
    <property type="entry name" value="METALLO-BETA-LACTAMASE DOMAIN-CONTAINING"/>
    <property type="match status" value="1"/>
</dbReference>
<keyword evidence="3" id="KW-1185">Reference proteome</keyword>
<dbReference type="SUPFAM" id="SSF56281">
    <property type="entry name" value="Metallo-hydrolase/oxidoreductase"/>
    <property type="match status" value="1"/>
</dbReference>
<accession>A0A3D8YG64</accession>
<dbReference type="AlphaFoldDB" id="A0A3D8YG64"/>
<comment type="caution">
    <text evidence="2">The sequence shown here is derived from an EMBL/GenBank/DDBJ whole genome shotgun (WGS) entry which is preliminary data.</text>
</comment>
<dbReference type="InterPro" id="IPR050855">
    <property type="entry name" value="NDM-1-like"/>
</dbReference>
<evidence type="ECO:0000313" key="2">
    <source>
        <dbReference type="EMBL" id="REA63300.1"/>
    </source>
</evidence>
<feature type="domain" description="Metallo-beta-lactamase" evidence="1">
    <location>
        <begin position="28"/>
        <end position="213"/>
    </location>
</feature>
<dbReference type="Pfam" id="PF00753">
    <property type="entry name" value="Lactamase_B"/>
    <property type="match status" value="1"/>
</dbReference>